<evidence type="ECO:0000259" key="1">
    <source>
        <dbReference type="PROSITE" id="PS51464"/>
    </source>
</evidence>
<dbReference type="OrthoDB" id="9810929at2"/>
<comment type="caution">
    <text evidence="2">The sequence shown here is derived from an EMBL/GenBank/DDBJ whole genome shotgun (WGS) entry which is preliminary data.</text>
</comment>
<sequence length="187" mass="20470">MSFSRGYYERMVKAIQALDLDEVERAVDLVEATWRADGTVYTFGNGGSGSTASHYASDWSKSIRGRDGKRLRCMCLNDNLPLLMAYANDVSYEAIFEEPLKNLLRPGDLVIGISGSGNSPNVLNAIAYANANGARTLGICGFDGGKLKPLAQHAVHVREHHMQLVEDLHLSFGHVVMGRLCGDPRFL</sequence>
<name>A0A3A8QFI7_9BACT</name>
<dbReference type="InterPro" id="IPR046348">
    <property type="entry name" value="SIS_dom_sf"/>
</dbReference>
<dbReference type="Gene3D" id="3.40.50.10490">
    <property type="entry name" value="Glucose-6-phosphate isomerase like protein, domain 1"/>
    <property type="match status" value="1"/>
</dbReference>
<dbReference type="AlphaFoldDB" id="A0A3A8QFI7"/>
<dbReference type="InterPro" id="IPR001347">
    <property type="entry name" value="SIS_dom"/>
</dbReference>
<dbReference type="PANTHER" id="PTHR30390">
    <property type="entry name" value="SEDOHEPTULOSE 7-PHOSPHATE ISOMERASE / DNAA INITIATOR-ASSOCIATING FACTOR FOR REPLICATION INITIATION"/>
    <property type="match status" value="1"/>
</dbReference>
<gene>
    <name evidence="2" type="ORF">D7W81_13930</name>
</gene>
<dbReference type="GO" id="GO:1901135">
    <property type="term" value="P:carbohydrate derivative metabolic process"/>
    <property type="evidence" value="ECO:0007669"/>
    <property type="project" value="InterPro"/>
</dbReference>
<dbReference type="GO" id="GO:0097367">
    <property type="term" value="F:carbohydrate derivative binding"/>
    <property type="evidence" value="ECO:0007669"/>
    <property type="project" value="InterPro"/>
</dbReference>
<keyword evidence="3" id="KW-1185">Reference proteome</keyword>
<evidence type="ECO:0000313" key="2">
    <source>
        <dbReference type="EMBL" id="RKH67469.1"/>
    </source>
</evidence>
<dbReference type="InterPro" id="IPR035461">
    <property type="entry name" value="GmhA/DiaA"/>
</dbReference>
<dbReference type="PANTHER" id="PTHR30390:SF8">
    <property type="entry name" value="SUGAR ISOMERASE (SIS)"/>
    <property type="match status" value="1"/>
</dbReference>
<dbReference type="EMBL" id="RAWK01000071">
    <property type="protein sequence ID" value="RKH67469.1"/>
    <property type="molecule type" value="Genomic_DNA"/>
</dbReference>
<feature type="domain" description="SIS" evidence="1">
    <location>
        <begin position="26"/>
        <end position="179"/>
    </location>
</feature>
<accession>A0A3A8QFI7</accession>
<dbReference type="Proteomes" id="UP000267003">
    <property type="component" value="Unassembled WGS sequence"/>
</dbReference>
<dbReference type="InterPro" id="IPR050099">
    <property type="entry name" value="SIS_GmhA/DiaA_subfam"/>
</dbReference>
<dbReference type="PROSITE" id="PS51464">
    <property type="entry name" value="SIS"/>
    <property type="match status" value="1"/>
</dbReference>
<dbReference type="CDD" id="cd05006">
    <property type="entry name" value="SIS_GmhA"/>
    <property type="match status" value="1"/>
</dbReference>
<protein>
    <submittedName>
        <fullName evidence="2">SIS domain-containing protein</fullName>
    </submittedName>
</protein>
<dbReference type="SUPFAM" id="SSF53697">
    <property type="entry name" value="SIS domain"/>
    <property type="match status" value="1"/>
</dbReference>
<dbReference type="RefSeq" id="WP_120555860.1">
    <property type="nucleotide sequence ID" value="NZ_RAWK01000071.1"/>
</dbReference>
<reference evidence="3" key="1">
    <citation type="submission" date="2018-09" db="EMBL/GenBank/DDBJ databases">
        <authorList>
            <person name="Livingstone P.G."/>
            <person name="Whitworth D.E."/>
        </authorList>
    </citation>
    <scope>NUCLEOTIDE SEQUENCE [LARGE SCALE GENOMIC DNA]</scope>
    <source>
        <strain evidence="3">AB050A</strain>
    </source>
</reference>
<proteinExistence type="predicted"/>
<evidence type="ECO:0000313" key="3">
    <source>
        <dbReference type="Proteomes" id="UP000267003"/>
    </source>
</evidence>
<dbReference type="Pfam" id="PF13580">
    <property type="entry name" value="SIS_2"/>
    <property type="match status" value="1"/>
</dbReference>
<organism evidence="2 3">
    <name type="scientific">Corallococcus aberystwythensis</name>
    <dbReference type="NCBI Taxonomy" id="2316722"/>
    <lineage>
        <taxon>Bacteria</taxon>
        <taxon>Pseudomonadati</taxon>
        <taxon>Myxococcota</taxon>
        <taxon>Myxococcia</taxon>
        <taxon>Myxococcales</taxon>
        <taxon>Cystobacterineae</taxon>
        <taxon>Myxococcaceae</taxon>
        <taxon>Corallococcus</taxon>
    </lineage>
</organism>